<feature type="compositionally biased region" description="Acidic residues" evidence="1">
    <location>
        <begin position="83"/>
        <end position="96"/>
    </location>
</feature>
<feature type="compositionally biased region" description="Basic and acidic residues" evidence="1">
    <location>
        <begin position="200"/>
        <end position="209"/>
    </location>
</feature>
<gene>
    <name evidence="2" type="ORF">Plil01_000766300</name>
</gene>
<evidence type="ECO:0000256" key="1">
    <source>
        <dbReference type="SAM" id="MobiDB-lite"/>
    </source>
</evidence>
<feature type="region of interest" description="Disordered" evidence="1">
    <location>
        <begin position="63"/>
        <end position="96"/>
    </location>
</feature>
<name>A0A9W6TU50_9STRA</name>
<accession>A0A9W6TU50</accession>
<sequence>MESREKRMALGSLLLDWGVNKDTVVEICYLESPNETVHTNGTHISSLASKKVALVSPRRQSGLIHSRLRSNTNQESHENSNNNDEDEKEDAASDEDEIVDSMTDSHVKTVRPSVFNVCLRMRSDNGIVYQIEYLIERLSALEADKRKTEAYVSKLETENRELRKELESQAKEPPTLGISSIEAQIIAQLETSITSLAEQVEHMEHEKQHQPFTSASSTSLSS</sequence>
<dbReference type="OrthoDB" id="78308at2759"/>
<evidence type="ECO:0000313" key="3">
    <source>
        <dbReference type="Proteomes" id="UP001165083"/>
    </source>
</evidence>
<proteinExistence type="predicted"/>
<dbReference type="AlphaFoldDB" id="A0A9W6TU50"/>
<feature type="region of interest" description="Disordered" evidence="1">
    <location>
        <begin position="200"/>
        <end position="222"/>
    </location>
</feature>
<feature type="compositionally biased region" description="Low complexity" evidence="1">
    <location>
        <begin position="213"/>
        <end position="222"/>
    </location>
</feature>
<protein>
    <submittedName>
        <fullName evidence="2">Unnamed protein product</fullName>
    </submittedName>
</protein>
<dbReference type="EMBL" id="BSXW01000357">
    <property type="protein sequence ID" value="GMF19904.1"/>
    <property type="molecule type" value="Genomic_DNA"/>
</dbReference>
<keyword evidence="3" id="KW-1185">Reference proteome</keyword>
<dbReference type="Proteomes" id="UP001165083">
    <property type="component" value="Unassembled WGS sequence"/>
</dbReference>
<organism evidence="2 3">
    <name type="scientific">Phytophthora lilii</name>
    <dbReference type="NCBI Taxonomy" id="2077276"/>
    <lineage>
        <taxon>Eukaryota</taxon>
        <taxon>Sar</taxon>
        <taxon>Stramenopiles</taxon>
        <taxon>Oomycota</taxon>
        <taxon>Peronosporomycetes</taxon>
        <taxon>Peronosporales</taxon>
        <taxon>Peronosporaceae</taxon>
        <taxon>Phytophthora</taxon>
    </lineage>
</organism>
<feature type="compositionally biased region" description="Low complexity" evidence="1">
    <location>
        <begin position="70"/>
        <end position="82"/>
    </location>
</feature>
<evidence type="ECO:0000313" key="2">
    <source>
        <dbReference type="EMBL" id="GMF19904.1"/>
    </source>
</evidence>
<reference evidence="2" key="1">
    <citation type="submission" date="2023-04" db="EMBL/GenBank/DDBJ databases">
        <title>Phytophthora lilii NBRC 32176.</title>
        <authorList>
            <person name="Ichikawa N."/>
            <person name="Sato H."/>
            <person name="Tonouchi N."/>
        </authorList>
    </citation>
    <scope>NUCLEOTIDE SEQUENCE</scope>
    <source>
        <strain evidence="2">NBRC 32176</strain>
    </source>
</reference>
<comment type="caution">
    <text evidence="2">The sequence shown here is derived from an EMBL/GenBank/DDBJ whole genome shotgun (WGS) entry which is preliminary data.</text>
</comment>